<comment type="caution">
    <text evidence="5">The sequence shown here is derived from an EMBL/GenBank/DDBJ whole genome shotgun (WGS) entry which is preliminary data.</text>
</comment>
<name>A0ABR9AGG8_9BACT</name>
<evidence type="ECO:0000259" key="4">
    <source>
        <dbReference type="Pfam" id="PF13426"/>
    </source>
</evidence>
<keyword evidence="1" id="KW-0285">Flavoprotein</keyword>
<dbReference type="Proteomes" id="UP000647133">
    <property type="component" value="Unassembled WGS sequence"/>
</dbReference>
<organism evidence="5 6">
    <name type="scientific">Echinicola arenosa</name>
    <dbReference type="NCBI Taxonomy" id="2774144"/>
    <lineage>
        <taxon>Bacteria</taxon>
        <taxon>Pseudomonadati</taxon>
        <taxon>Bacteroidota</taxon>
        <taxon>Cytophagia</taxon>
        <taxon>Cytophagales</taxon>
        <taxon>Cyclobacteriaceae</taxon>
        <taxon>Echinicola</taxon>
    </lineage>
</organism>
<dbReference type="PANTHER" id="PTHR47429">
    <property type="entry name" value="PROTEIN TWIN LOV 1"/>
    <property type="match status" value="1"/>
</dbReference>
<evidence type="ECO:0000256" key="3">
    <source>
        <dbReference type="ARBA" id="ARBA00022991"/>
    </source>
</evidence>
<dbReference type="EMBL" id="JACYTQ010000001">
    <property type="protein sequence ID" value="MBD8487382.1"/>
    <property type="molecule type" value="Genomic_DNA"/>
</dbReference>
<dbReference type="InterPro" id="IPR035965">
    <property type="entry name" value="PAS-like_dom_sf"/>
</dbReference>
<dbReference type="Pfam" id="PF13426">
    <property type="entry name" value="PAS_9"/>
    <property type="match status" value="1"/>
</dbReference>
<reference evidence="5 6" key="1">
    <citation type="submission" date="2020-09" db="EMBL/GenBank/DDBJ databases">
        <title>Echinicola sp. CAU 1574 isolated from sand of Sido Beach.</title>
        <authorList>
            <person name="Kim W."/>
        </authorList>
    </citation>
    <scope>NUCLEOTIDE SEQUENCE [LARGE SCALE GENOMIC DNA]</scope>
    <source>
        <strain evidence="5 6">CAU 1574</strain>
    </source>
</reference>
<keyword evidence="6" id="KW-1185">Reference proteome</keyword>
<dbReference type="Gene3D" id="3.30.450.20">
    <property type="entry name" value="PAS domain"/>
    <property type="match status" value="1"/>
</dbReference>
<dbReference type="CDD" id="cd00130">
    <property type="entry name" value="PAS"/>
    <property type="match status" value="1"/>
</dbReference>
<accession>A0ABR9AGG8</accession>
<dbReference type="InterPro" id="IPR000014">
    <property type="entry name" value="PAS"/>
</dbReference>
<evidence type="ECO:0000256" key="1">
    <source>
        <dbReference type="ARBA" id="ARBA00022630"/>
    </source>
</evidence>
<evidence type="ECO:0000313" key="6">
    <source>
        <dbReference type="Proteomes" id="UP000647133"/>
    </source>
</evidence>
<evidence type="ECO:0000313" key="5">
    <source>
        <dbReference type="EMBL" id="MBD8487382.1"/>
    </source>
</evidence>
<proteinExistence type="predicted"/>
<keyword evidence="3" id="KW-0157">Chromophore</keyword>
<gene>
    <name evidence="5" type="ORF">IFO69_01350</name>
</gene>
<dbReference type="NCBIfam" id="TIGR00229">
    <property type="entry name" value="sensory_box"/>
    <property type="match status" value="1"/>
</dbReference>
<dbReference type="PANTHER" id="PTHR47429:SF2">
    <property type="entry name" value="PROTEIN TWIN LOV 1"/>
    <property type="match status" value="1"/>
</dbReference>
<evidence type="ECO:0000256" key="2">
    <source>
        <dbReference type="ARBA" id="ARBA00022643"/>
    </source>
</evidence>
<sequence length="163" mass="19087">MFFRKKYKITFKPAPLKSWDIYVQSIFQKPIKTLSEQDFNTLTYYKNKFNWASKLDMLSSNYDALVLTNLNEEIIWVNHGFKKMTGYGPHFAKGKKPTFLQGDDTSKLALAGIKRKLGSKKVFTTKVLNYKKDQSHYLCEITIFPLLDHHQKVSHFLALEKEI</sequence>
<dbReference type="SUPFAM" id="SSF55785">
    <property type="entry name" value="PYP-like sensor domain (PAS domain)"/>
    <property type="match status" value="1"/>
</dbReference>
<dbReference type="RefSeq" id="WP_192007201.1">
    <property type="nucleotide sequence ID" value="NZ_JACYTQ010000001.1"/>
</dbReference>
<feature type="domain" description="PAS" evidence="4">
    <location>
        <begin position="63"/>
        <end position="159"/>
    </location>
</feature>
<protein>
    <submittedName>
        <fullName evidence="5">PAS domain-containing protein</fullName>
    </submittedName>
</protein>
<keyword evidence="2" id="KW-0288">FMN</keyword>